<reference evidence="1" key="1">
    <citation type="submission" date="2016-12" db="EMBL/GenBank/DDBJ databases">
        <title>An insight into the sialome and mialome of the sand fly, Nyssomyia neivai.</title>
        <authorList>
            <person name="Sebastian V."/>
            <person name="Goulart T.M."/>
            <person name="Oliveira W."/>
            <person name="Calvo E."/>
            <person name="Oliveira L.F."/>
            <person name="Pinto M.C."/>
            <person name="Rosselino A.M."/>
            <person name="Ribeiro J.M."/>
        </authorList>
    </citation>
    <scope>NUCLEOTIDE SEQUENCE</scope>
</reference>
<evidence type="ECO:0000313" key="1">
    <source>
        <dbReference type="EMBL" id="JAV02560.1"/>
    </source>
</evidence>
<protein>
    <submittedName>
        <fullName evidence="1">Uncharacterized protein</fullName>
    </submittedName>
</protein>
<accession>A0A1L8D896</accession>
<dbReference type="AlphaFoldDB" id="A0A1L8D896"/>
<dbReference type="EMBL" id="GFDF01011524">
    <property type="protein sequence ID" value="JAV02560.1"/>
    <property type="molecule type" value="Transcribed_RNA"/>
</dbReference>
<name>A0A1L8D896_9DIPT</name>
<proteinExistence type="predicted"/>
<organism evidence="1">
    <name type="scientific">Nyssomyia neivai</name>
    <dbReference type="NCBI Taxonomy" id="330878"/>
    <lineage>
        <taxon>Eukaryota</taxon>
        <taxon>Metazoa</taxon>
        <taxon>Ecdysozoa</taxon>
        <taxon>Arthropoda</taxon>
        <taxon>Hexapoda</taxon>
        <taxon>Insecta</taxon>
        <taxon>Pterygota</taxon>
        <taxon>Neoptera</taxon>
        <taxon>Endopterygota</taxon>
        <taxon>Diptera</taxon>
        <taxon>Nematocera</taxon>
        <taxon>Psychodoidea</taxon>
        <taxon>Psychodidae</taxon>
        <taxon>Nyssomyia</taxon>
    </lineage>
</organism>
<sequence>MCRVSDKRKNNILPRFITQKKKKKSLKDIFDPNTYWLLPYSTIKQKNNTNKSLHKKLKTLMQLQKIEY</sequence>